<organism evidence="10 11">
    <name type="scientific">Mobiluncus mulieris</name>
    <dbReference type="NCBI Taxonomy" id="2052"/>
    <lineage>
        <taxon>Bacteria</taxon>
        <taxon>Bacillati</taxon>
        <taxon>Actinomycetota</taxon>
        <taxon>Actinomycetes</taxon>
        <taxon>Actinomycetales</taxon>
        <taxon>Actinomycetaceae</taxon>
        <taxon>Mobiluncus</taxon>
    </lineage>
</organism>
<dbReference type="PANTHER" id="PTHR11108:SF1">
    <property type="entry name" value="FERROCHELATASE, MITOCHONDRIAL"/>
    <property type="match status" value="1"/>
</dbReference>
<dbReference type="Proteomes" id="UP000575397">
    <property type="component" value="Unassembled WGS sequence"/>
</dbReference>
<dbReference type="RefSeq" id="WP_169763150.1">
    <property type="nucleotide sequence ID" value="NZ_JABCUQ010000001.1"/>
</dbReference>
<feature type="region of interest" description="Disordered" evidence="9">
    <location>
        <begin position="217"/>
        <end position="265"/>
    </location>
</feature>
<evidence type="ECO:0000256" key="6">
    <source>
        <dbReference type="ARBA" id="ARBA00024536"/>
    </source>
</evidence>
<dbReference type="AlphaFoldDB" id="A0A7Y0UUX7"/>
<dbReference type="EMBL" id="JABCUS010000026">
    <property type="protein sequence ID" value="NMX04218.1"/>
    <property type="molecule type" value="Genomic_DNA"/>
</dbReference>
<feature type="compositionally biased region" description="Basic and acidic residues" evidence="9">
    <location>
        <begin position="243"/>
        <end position="262"/>
    </location>
</feature>
<dbReference type="SUPFAM" id="SSF53800">
    <property type="entry name" value="Chelatase"/>
    <property type="match status" value="2"/>
</dbReference>
<reference evidence="10 11" key="1">
    <citation type="submission" date="2020-04" db="EMBL/GenBank/DDBJ databases">
        <title>Antimicrobial susceptibility and clonality of vaginal-derived multi-drug resistant Mobiluncus isolates in China.</title>
        <authorList>
            <person name="Zhang X."/>
        </authorList>
    </citation>
    <scope>NUCLEOTIDE SEQUENCE [LARGE SCALE GENOMIC DNA]</scope>
    <source>
        <strain evidence="10 11">12</strain>
    </source>
</reference>
<sequence length="439" mass="48157">MYDVSPYDALMLVSYGGPNRPEDVLPFLRNATGGAGIPDSRLRQVGRHYEMFGGRSPINRRNQELLAALRHRLGDNLIYGIGNRNWHPYFTETLEDLARRGARRILTLFTAAYTSYSGCRQYRENLAAALASFQEKHPEIELTLDRVRPFANTPGFVAANVAAVHEALAQLADSQSSPAGTVPPKTHLVYVTHSIPLEMARNSGGRVSEIDVVDENGGLSASRMAPREPEATPGDTKATRKPALFDDRPHPEGHSTPRHPELDPDTITGLAQVTKQQDCLGTGWTYLAQHLAIANAINRQLRAGGLQLPWSLAFCSRSGSPHQQWLEPDINDHLSDLQVSGIRNVVVAPIGFISDHMEVVFDLDTEAVQTAREVGLNYVRAATAESYPGFLDQLADLVAERAALARGEHPELVVEPGTYPALGENCGVDCCRYPRHLHG</sequence>
<proteinExistence type="inferred from homology"/>
<keyword evidence="4 7" id="KW-0456">Lyase</keyword>
<evidence type="ECO:0000256" key="7">
    <source>
        <dbReference type="HAMAP-Rule" id="MF_00323"/>
    </source>
</evidence>
<evidence type="ECO:0000256" key="4">
    <source>
        <dbReference type="ARBA" id="ARBA00023239"/>
    </source>
</evidence>
<dbReference type="HAMAP" id="MF_00323">
    <property type="entry name" value="Ferrochelatase"/>
    <property type="match status" value="1"/>
</dbReference>
<comment type="caution">
    <text evidence="7">Lacks conserved residue(s) required for the propagation of feature annotation.</text>
</comment>
<keyword evidence="7" id="KW-0479">Metal-binding</keyword>
<comment type="catalytic activity">
    <reaction evidence="6">
        <text>Fe-coproporphyrin III + 2 H(+) = coproporphyrin III + Fe(2+)</text>
        <dbReference type="Rhea" id="RHEA:49572"/>
        <dbReference type="ChEBI" id="CHEBI:15378"/>
        <dbReference type="ChEBI" id="CHEBI:29033"/>
        <dbReference type="ChEBI" id="CHEBI:68438"/>
        <dbReference type="ChEBI" id="CHEBI:131725"/>
        <dbReference type="EC" id="4.99.1.9"/>
    </reaction>
    <physiologicalReaction direction="right-to-left" evidence="6">
        <dbReference type="Rhea" id="RHEA:49574"/>
    </physiologicalReaction>
</comment>
<dbReference type="CDD" id="cd03411">
    <property type="entry name" value="Ferrochelatase_N"/>
    <property type="match status" value="1"/>
</dbReference>
<dbReference type="PANTHER" id="PTHR11108">
    <property type="entry name" value="FERROCHELATASE"/>
    <property type="match status" value="1"/>
</dbReference>
<feature type="binding site" evidence="7">
    <location>
        <position position="358"/>
    </location>
    <ligand>
        <name>Fe(2+)</name>
        <dbReference type="ChEBI" id="CHEBI:29033"/>
    </ligand>
</feature>
<evidence type="ECO:0000256" key="3">
    <source>
        <dbReference type="ARBA" id="ARBA00023133"/>
    </source>
</evidence>
<evidence type="ECO:0000256" key="9">
    <source>
        <dbReference type="SAM" id="MobiDB-lite"/>
    </source>
</evidence>
<dbReference type="UniPathway" id="UPA00252"/>
<dbReference type="GO" id="GO:0005737">
    <property type="term" value="C:cytoplasm"/>
    <property type="evidence" value="ECO:0007669"/>
    <property type="project" value="UniProtKB-SubCell"/>
</dbReference>
<feature type="binding site" description="axial binding residue" evidence="7">
    <location>
        <position position="15"/>
    </location>
    <ligand>
        <name>Fe-coproporphyrin III</name>
        <dbReference type="ChEBI" id="CHEBI:68438"/>
    </ligand>
    <ligandPart>
        <name>Fe</name>
        <dbReference type="ChEBI" id="CHEBI:18248"/>
    </ligandPart>
</feature>
<keyword evidence="7" id="KW-0963">Cytoplasm</keyword>
<dbReference type="CDD" id="cd00419">
    <property type="entry name" value="Ferrochelatase_C"/>
    <property type="match status" value="1"/>
</dbReference>
<comment type="pathway">
    <text evidence="1 7">Porphyrin-containing compound metabolism; protoheme biosynthesis.</text>
</comment>
<dbReference type="GO" id="GO:0006783">
    <property type="term" value="P:heme biosynthetic process"/>
    <property type="evidence" value="ECO:0007669"/>
    <property type="project" value="UniProtKB-UniRule"/>
</dbReference>
<dbReference type="EC" id="4.99.1.9" evidence="7"/>
<feature type="binding site" evidence="7">
    <location>
        <position position="56"/>
    </location>
    <ligand>
        <name>Fe-coproporphyrin III</name>
        <dbReference type="ChEBI" id="CHEBI:68438"/>
    </ligand>
</feature>
<comment type="subcellular location">
    <subcellularLocation>
        <location evidence="7">Cytoplasm</location>
    </subcellularLocation>
</comment>
<evidence type="ECO:0000256" key="8">
    <source>
        <dbReference type="RuleBase" id="RU004185"/>
    </source>
</evidence>
<evidence type="ECO:0000256" key="5">
    <source>
        <dbReference type="ARBA" id="ARBA00023244"/>
    </source>
</evidence>
<dbReference type="GO" id="GO:0004325">
    <property type="term" value="F:ferrochelatase activity"/>
    <property type="evidence" value="ECO:0007669"/>
    <property type="project" value="UniProtKB-UniRule"/>
</dbReference>
<dbReference type="Pfam" id="PF00762">
    <property type="entry name" value="Ferrochelatase"/>
    <property type="match status" value="1"/>
</dbReference>
<evidence type="ECO:0000313" key="11">
    <source>
        <dbReference type="Proteomes" id="UP000575397"/>
    </source>
</evidence>
<protein>
    <recommendedName>
        <fullName evidence="7">Coproporphyrin III ferrochelatase</fullName>
        <ecNumber evidence="7">4.99.1.9</ecNumber>
    </recommendedName>
</protein>
<dbReference type="InterPro" id="IPR033659">
    <property type="entry name" value="Ferrochelatase_N"/>
</dbReference>
<keyword evidence="5 7" id="KW-0627">Porphyrin biosynthesis</keyword>
<evidence type="ECO:0000256" key="2">
    <source>
        <dbReference type="ARBA" id="ARBA00023004"/>
    </source>
</evidence>
<accession>A0A7Y0UUX7</accession>
<feature type="binding site" evidence="7">
    <location>
        <position position="193"/>
    </location>
    <ligand>
        <name>Fe(2+)</name>
        <dbReference type="ChEBI" id="CHEBI:29033"/>
    </ligand>
</feature>
<dbReference type="GO" id="GO:0046872">
    <property type="term" value="F:metal ion binding"/>
    <property type="evidence" value="ECO:0007669"/>
    <property type="project" value="UniProtKB-KW"/>
</dbReference>
<evidence type="ECO:0000256" key="1">
    <source>
        <dbReference type="ARBA" id="ARBA00004744"/>
    </source>
</evidence>
<dbReference type="Gene3D" id="3.40.50.1400">
    <property type="match status" value="2"/>
</dbReference>
<keyword evidence="2 7" id="KW-0408">Iron</keyword>
<feature type="binding site" evidence="7">
    <location>
        <position position="122"/>
    </location>
    <ligand>
        <name>Fe-coproporphyrin III</name>
        <dbReference type="ChEBI" id="CHEBI:68438"/>
    </ligand>
</feature>
<dbReference type="InterPro" id="IPR001015">
    <property type="entry name" value="Ferrochelatase"/>
</dbReference>
<comment type="similarity">
    <text evidence="7 8">Belongs to the ferrochelatase family.</text>
</comment>
<gene>
    <name evidence="7" type="primary">cpfC</name>
    <name evidence="10" type="ORF">HHJ77_09920</name>
</gene>
<comment type="function">
    <text evidence="7">Involved in coproporphyrin-dependent heme b biosynthesis. Catalyzes the insertion of ferrous iron into coproporphyrin III to form Fe-coproporphyrin III.</text>
</comment>
<keyword evidence="3 7" id="KW-0350">Heme biosynthesis</keyword>
<name>A0A7Y0UUX7_9ACTO</name>
<evidence type="ECO:0000313" key="10">
    <source>
        <dbReference type="EMBL" id="NMX04218.1"/>
    </source>
</evidence>
<dbReference type="InterPro" id="IPR033644">
    <property type="entry name" value="Ferrochelatase_C"/>
</dbReference>
<comment type="caution">
    <text evidence="10">The sequence shown here is derived from an EMBL/GenBank/DDBJ whole genome shotgun (WGS) entry which is preliminary data.</text>
</comment>